<sequence>MAKGVRRTARGESGGAGKRRRGGRWEPAAAPWEREGQAVLQETDGQFQLPLACTVRPKALPLPFGLATSVCAFG</sequence>
<dbReference type="AlphaFoldDB" id="A0A919M7R2"/>
<evidence type="ECO:0000313" key="2">
    <source>
        <dbReference type="EMBL" id="GID65689.1"/>
    </source>
</evidence>
<evidence type="ECO:0000313" key="3">
    <source>
        <dbReference type="Proteomes" id="UP000619479"/>
    </source>
</evidence>
<protein>
    <submittedName>
        <fullName evidence="2">Uncharacterized protein</fullName>
    </submittedName>
</protein>
<dbReference type="EMBL" id="BOMH01000027">
    <property type="protein sequence ID" value="GID65689.1"/>
    <property type="molecule type" value="Genomic_DNA"/>
</dbReference>
<gene>
    <name evidence="2" type="ORF">Acy02nite_35700</name>
</gene>
<accession>A0A919M7R2</accession>
<name>A0A919M7R2_9ACTN</name>
<evidence type="ECO:0000256" key="1">
    <source>
        <dbReference type="SAM" id="MobiDB-lite"/>
    </source>
</evidence>
<reference evidence="2" key="1">
    <citation type="submission" date="2021-01" db="EMBL/GenBank/DDBJ databases">
        <title>Whole genome shotgun sequence of Actinoplanes cyaneus NBRC 14990.</title>
        <authorList>
            <person name="Komaki H."/>
            <person name="Tamura T."/>
        </authorList>
    </citation>
    <scope>NUCLEOTIDE SEQUENCE</scope>
    <source>
        <strain evidence="2">NBRC 14990</strain>
    </source>
</reference>
<comment type="caution">
    <text evidence="2">The sequence shown here is derived from an EMBL/GenBank/DDBJ whole genome shotgun (WGS) entry which is preliminary data.</text>
</comment>
<keyword evidence="3" id="KW-1185">Reference proteome</keyword>
<organism evidence="2 3">
    <name type="scientific">Actinoplanes cyaneus</name>
    <dbReference type="NCBI Taxonomy" id="52696"/>
    <lineage>
        <taxon>Bacteria</taxon>
        <taxon>Bacillati</taxon>
        <taxon>Actinomycetota</taxon>
        <taxon>Actinomycetes</taxon>
        <taxon>Micromonosporales</taxon>
        <taxon>Micromonosporaceae</taxon>
        <taxon>Actinoplanes</taxon>
    </lineage>
</organism>
<feature type="region of interest" description="Disordered" evidence="1">
    <location>
        <begin position="1"/>
        <end position="32"/>
    </location>
</feature>
<proteinExistence type="predicted"/>
<dbReference type="Proteomes" id="UP000619479">
    <property type="component" value="Unassembled WGS sequence"/>
</dbReference>